<protein>
    <recommendedName>
        <fullName evidence="2">F-box domain-containing protein</fullName>
    </recommendedName>
</protein>
<keyword evidence="4" id="KW-1185">Reference proteome</keyword>
<gene>
    <name evidence="3" type="ORF">Scep_016374</name>
</gene>
<reference evidence="3 4" key="1">
    <citation type="submission" date="2024-01" db="EMBL/GenBank/DDBJ databases">
        <title>Genome assemblies of Stephania.</title>
        <authorList>
            <person name="Yang L."/>
        </authorList>
    </citation>
    <scope>NUCLEOTIDE SEQUENCE [LARGE SCALE GENOMIC DNA]</scope>
    <source>
        <strain evidence="3">JXDWG</strain>
        <tissue evidence="3">Leaf</tissue>
    </source>
</reference>
<organism evidence="3 4">
    <name type="scientific">Stephania cephalantha</name>
    <dbReference type="NCBI Taxonomy" id="152367"/>
    <lineage>
        <taxon>Eukaryota</taxon>
        <taxon>Viridiplantae</taxon>
        <taxon>Streptophyta</taxon>
        <taxon>Embryophyta</taxon>
        <taxon>Tracheophyta</taxon>
        <taxon>Spermatophyta</taxon>
        <taxon>Magnoliopsida</taxon>
        <taxon>Ranunculales</taxon>
        <taxon>Menispermaceae</taxon>
        <taxon>Menispermoideae</taxon>
        <taxon>Cissampelideae</taxon>
        <taxon>Stephania</taxon>
    </lineage>
</organism>
<keyword evidence="1" id="KW-0812">Transmembrane</keyword>
<dbReference type="PANTHER" id="PTHR33784">
    <property type="entry name" value="OS05G0482100 PROTEIN"/>
    <property type="match status" value="1"/>
</dbReference>
<dbReference type="EMBL" id="JBBNAG010000007">
    <property type="protein sequence ID" value="KAK9118281.1"/>
    <property type="molecule type" value="Genomic_DNA"/>
</dbReference>
<feature type="domain" description="F-box" evidence="2">
    <location>
        <begin position="30"/>
        <end position="79"/>
    </location>
</feature>
<keyword evidence="1" id="KW-1133">Transmembrane helix</keyword>
<evidence type="ECO:0000313" key="3">
    <source>
        <dbReference type="EMBL" id="KAK9118281.1"/>
    </source>
</evidence>
<dbReference type="InterPro" id="IPR040338">
    <property type="entry name" value="At1g67623-like"/>
</dbReference>
<dbReference type="Proteomes" id="UP001419268">
    <property type="component" value="Unassembled WGS sequence"/>
</dbReference>
<feature type="transmembrane region" description="Helical" evidence="1">
    <location>
        <begin position="258"/>
        <end position="278"/>
    </location>
</feature>
<keyword evidence="1" id="KW-0472">Membrane</keyword>
<proteinExistence type="predicted"/>
<comment type="caution">
    <text evidence="3">The sequence shown here is derived from an EMBL/GenBank/DDBJ whole genome shotgun (WGS) entry which is preliminary data.</text>
</comment>
<sequence>MVGIVAELVQSGVGAVLIFALKFMRMGMMVVSLESLPLDFIIDVLTEVDKSSLTDLFNASLICKTIKSLSENDKIYRHIHLITLALTAMDVNTFVVQFFRKCYTLDNLEAIFFKGMTPLSLLKNLSQNLTDFSMSRSRDRFLSVSLFVSLSRTARPSNLFDLCRRCRNLSLKPINRCTVCRRCESSSRPPEVVPPPKPSPTVAAASEAIVVYIASLAAAAQCPPPPVSLLVRRVSETSPLAGSLRRAAVRSFLPLSPLFVGFLATIVASAGGIAVFVADRRVRSVAVFIIADRHWWPSLAIALSALPMH</sequence>
<dbReference type="AlphaFoldDB" id="A0AAP0IMJ7"/>
<evidence type="ECO:0000313" key="4">
    <source>
        <dbReference type="Proteomes" id="UP001419268"/>
    </source>
</evidence>
<name>A0AAP0IMJ7_9MAGN</name>
<dbReference type="PROSITE" id="PS50181">
    <property type="entry name" value="FBOX"/>
    <property type="match status" value="1"/>
</dbReference>
<dbReference type="PANTHER" id="PTHR33784:SF10">
    <property type="entry name" value="F-BOX PROTEIN"/>
    <property type="match status" value="1"/>
</dbReference>
<evidence type="ECO:0000256" key="1">
    <source>
        <dbReference type="SAM" id="Phobius"/>
    </source>
</evidence>
<accession>A0AAP0IMJ7</accession>
<dbReference type="InterPro" id="IPR001810">
    <property type="entry name" value="F-box_dom"/>
</dbReference>
<evidence type="ECO:0000259" key="2">
    <source>
        <dbReference type="PROSITE" id="PS50181"/>
    </source>
</evidence>